<keyword evidence="3" id="KW-1185">Reference proteome</keyword>
<dbReference type="InterPro" id="IPR007278">
    <property type="entry name" value="DUF397"/>
</dbReference>
<name>A0A4R5B0E1_9ACTN</name>
<dbReference type="AlphaFoldDB" id="A0A4R5B0E1"/>
<feature type="domain" description="DUF397" evidence="1">
    <location>
        <begin position="6"/>
        <end position="59"/>
    </location>
</feature>
<dbReference type="Proteomes" id="UP000295578">
    <property type="component" value="Unassembled WGS sequence"/>
</dbReference>
<evidence type="ECO:0000259" key="1">
    <source>
        <dbReference type="Pfam" id="PF04149"/>
    </source>
</evidence>
<organism evidence="2 3">
    <name type="scientific">Actinomadura darangshiensis</name>
    <dbReference type="NCBI Taxonomy" id="705336"/>
    <lineage>
        <taxon>Bacteria</taxon>
        <taxon>Bacillati</taxon>
        <taxon>Actinomycetota</taxon>
        <taxon>Actinomycetes</taxon>
        <taxon>Streptosporangiales</taxon>
        <taxon>Thermomonosporaceae</taxon>
        <taxon>Actinomadura</taxon>
    </lineage>
</organism>
<reference evidence="2 3" key="1">
    <citation type="submission" date="2019-03" db="EMBL/GenBank/DDBJ databases">
        <title>Draft genome sequences of novel Actinobacteria.</title>
        <authorList>
            <person name="Sahin N."/>
            <person name="Ay H."/>
            <person name="Saygin H."/>
        </authorList>
    </citation>
    <scope>NUCLEOTIDE SEQUENCE [LARGE SCALE GENOMIC DNA]</scope>
    <source>
        <strain evidence="2 3">DSM 45941</strain>
    </source>
</reference>
<comment type="caution">
    <text evidence="2">The sequence shown here is derived from an EMBL/GenBank/DDBJ whole genome shotgun (WGS) entry which is preliminary data.</text>
</comment>
<proteinExistence type="predicted"/>
<evidence type="ECO:0000313" key="2">
    <source>
        <dbReference type="EMBL" id="TDD77940.1"/>
    </source>
</evidence>
<sequence length="60" mass="6292">MAVSRAAWRKSSRSSGNGGACVEVAGLFEGIGVRDSRDPDGPKLVVSRDAFAALMANLKR</sequence>
<dbReference type="EMBL" id="SMKY01000127">
    <property type="protein sequence ID" value="TDD77940.1"/>
    <property type="molecule type" value="Genomic_DNA"/>
</dbReference>
<dbReference type="Pfam" id="PF04149">
    <property type="entry name" value="DUF397"/>
    <property type="match status" value="1"/>
</dbReference>
<protein>
    <submittedName>
        <fullName evidence="2">DUF397 domain-containing protein</fullName>
    </submittedName>
</protein>
<evidence type="ECO:0000313" key="3">
    <source>
        <dbReference type="Proteomes" id="UP000295578"/>
    </source>
</evidence>
<gene>
    <name evidence="2" type="ORF">E1293_25145</name>
</gene>
<accession>A0A4R5B0E1</accession>
<dbReference type="RefSeq" id="WP_132199921.1">
    <property type="nucleotide sequence ID" value="NZ_SMKY01000127.1"/>
</dbReference>
<dbReference type="OrthoDB" id="3482302at2"/>